<evidence type="ECO:0000313" key="1">
    <source>
        <dbReference type="EMBL" id="KAI3734725.1"/>
    </source>
</evidence>
<name>A0ACB9CKC7_ARCLA</name>
<evidence type="ECO:0000313" key="2">
    <source>
        <dbReference type="Proteomes" id="UP001055879"/>
    </source>
</evidence>
<reference evidence="2" key="1">
    <citation type="journal article" date="2022" name="Mol. Ecol. Resour.">
        <title>The genomes of chicory, endive, great burdock and yacon provide insights into Asteraceae palaeo-polyploidization history and plant inulin production.</title>
        <authorList>
            <person name="Fan W."/>
            <person name="Wang S."/>
            <person name="Wang H."/>
            <person name="Wang A."/>
            <person name="Jiang F."/>
            <person name="Liu H."/>
            <person name="Zhao H."/>
            <person name="Xu D."/>
            <person name="Zhang Y."/>
        </authorList>
    </citation>
    <scope>NUCLEOTIDE SEQUENCE [LARGE SCALE GENOMIC DNA]</scope>
    <source>
        <strain evidence="2">cv. Niubang</strain>
    </source>
</reference>
<keyword evidence="2" id="KW-1185">Reference proteome</keyword>
<dbReference type="EMBL" id="CM042050">
    <property type="protein sequence ID" value="KAI3734725.1"/>
    <property type="molecule type" value="Genomic_DNA"/>
</dbReference>
<proteinExistence type="predicted"/>
<gene>
    <name evidence="1" type="ORF">L6452_14201</name>
</gene>
<organism evidence="1 2">
    <name type="scientific">Arctium lappa</name>
    <name type="common">Greater burdock</name>
    <name type="synonym">Lappa major</name>
    <dbReference type="NCBI Taxonomy" id="4217"/>
    <lineage>
        <taxon>Eukaryota</taxon>
        <taxon>Viridiplantae</taxon>
        <taxon>Streptophyta</taxon>
        <taxon>Embryophyta</taxon>
        <taxon>Tracheophyta</taxon>
        <taxon>Spermatophyta</taxon>
        <taxon>Magnoliopsida</taxon>
        <taxon>eudicotyledons</taxon>
        <taxon>Gunneridae</taxon>
        <taxon>Pentapetalae</taxon>
        <taxon>asterids</taxon>
        <taxon>campanulids</taxon>
        <taxon>Asterales</taxon>
        <taxon>Asteraceae</taxon>
        <taxon>Carduoideae</taxon>
        <taxon>Cardueae</taxon>
        <taxon>Arctiinae</taxon>
        <taxon>Arctium</taxon>
    </lineage>
</organism>
<accession>A0ACB9CKC7</accession>
<dbReference type="Proteomes" id="UP001055879">
    <property type="component" value="Linkage Group LG04"/>
</dbReference>
<reference evidence="1 2" key="2">
    <citation type="journal article" date="2022" name="Mol. Ecol. Resour.">
        <title>The genomes of chicory, endive, great burdock and yacon provide insights into Asteraceae paleo-polyploidization history and plant inulin production.</title>
        <authorList>
            <person name="Fan W."/>
            <person name="Wang S."/>
            <person name="Wang H."/>
            <person name="Wang A."/>
            <person name="Jiang F."/>
            <person name="Liu H."/>
            <person name="Zhao H."/>
            <person name="Xu D."/>
            <person name="Zhang Y."/>
        </authorList>
    </citation>
    <scope>NUCLEOTIDE SEQUENCE [LARGE SCALE GENOMIC DNA]</scope>
    <source>
        <strain evidence="2">cv. Niubang</strain>
    </source>
</reference>
<protein>
    <submittedName>
        <fullName evidence="1">Uncharacterized protein</fullName>
    </submittedName>
</protein>
<comment type="caution">
    <text evidence="1">The sequence shown here is derived from an EMBL/GenBank/DDBJ whole genome shotgun (WGS) entry which is preliminary data.</text>
</comment>
<sequence length="486" mass="54750">MFGKLYSLPPFLSSLHFLRNSLKSSQYEFVVVLGFHPHLQHRLRQAMKGMRCFSFSHGDKSNESKNTKSTSARSSPSVSNGQYERKSGSEFTSIDVSDVSTESSTRISFASLTQRPSSNSNNNIRVFTFAELKTATRNFSRALMLGEGGFGCVYRAVIRNADGSSKKMDIAVKQLGRRGLQGHKEWVTEVNVLGFVDHPNLVKLVGYCAEDDERGIQRLLVYEYMPNKSVQDHLSSRVRTPLPWSTRLKIAQDAARGLAYLHEEMEFQIIFRDFKSSNILLDENWNAKLSDFGLARLGPSEGLSHVSTAVVGTIGYAAPEYVQTGRLTSKSDVWSYGVFLYELITGRRPLDLNKPKNEQKLLDWVRPHISNDLRKFQLILDPRLAGNYSLKSAQKLAAVANKCLLRQPRMRPKMSQVLEMVNQIVEAEMESHGKPLPPFEPVMTSNGNGCEKSIREGLKRRLVDPIIGENKWLVCLTWGPKLVTTN</sequence>